<keyword evidence="5" id="KW-0503">Monooxygenase</keyword>
<dbReference type="AlphaFoldDB" id="A0AAV6JTR1"/>
<dbReference type="PANTHER" id="PTHR47947">
    <property type="entry name" value="CYTOCHROME P450 82C3-RELATED"/>
    <property type="match status" value="1"/>
</dbReference>
<dbReference type="PANTHER" id="PTHR47947:SF3">
    <property type="entry name" value="CYTOCHROME P450 81D1-LIKE"/>
    <property type="match status" value="1"/>
</dbReference>
<sequence length="132" mass="15061">MVEMLLTLQESEPEYYTDQMIRGITKNLFVAGTDTSLATMEWALSLLLNNPQVLEKARAEIDKRVGHRRLIAESDMRYHRPPLSRLHHQRDNADVPSSPITLASRILKGLRSGRLSNPKRHYATSEHVGDTE</sequence>
<proteinExistence type="predicted"/>
<dbReference type="PRINTS" id="PR00463">
    <property type="entry name" value="EP450I"/>
</dbReference>
<dbReference type="GO" id="GO:0004497">
    <property type="term" value="F:monooxygenase activity"/>
    <property type="evidence" value="ECO:0007669"/>
    <property type="project" value="UniProtKB-KW"/>
</dbReference>
<dbReference type="GO" id="GO:0020037">
    <property type="term" value="F:heme binding"/>
    <property type="evidence" value="ECO:0007669"/>
    <property type="project" value="InterPro"/>
</dbReference>
<evidence type="ECO:0000256" key="4">
    <source>
        <dbReference type="ARBA" id="ARBA00023004"/>
    </source>
</evidence>
<dbReference type="InterPro" id="IPR002401">
    <property type="entry name" value="Cyt_P450_E_grp-I"/>
</dbReference>
<dbReference type="InterPro" id="IPR050651">
    <property type="entry name" value="Plant_Cytochrome_P450_Monoox"/>
</dbReference>
<dbReference type="Proteomes" id="UP000823749">
    <property type="component" value="Chromosome 6"/>
</dbReference>
<gene>
    <name evidence="6" type="ORF">RHGRI_016330</name>
</gene>
<reference evidence="6 7" key="1">
    <citation type="submission" date="2020-08" db="EMBL/GenBank/DDBJ databases">
        <title>Plant Genome Project.</title>
        <authorList>
            <person name="Zhang R.-G."/>
        </authorList>
    </citation>
    <scope>NUCLEOTIDE SEQUENCE [LARGE SCALE GENOMIC DNA]</scope>
    <source>
        <strain evidence="6">WSP0</strain>
        <tissue evidence="6">Leaf</tissue>
    </source>
</reference>
<accession>A0AAV6JTR1</accession>
<comment type="caution">
    <text evidence="6">The sequence shown here is derived from an EMBL/GenBank/DDBJ whole genome shotgun (WGS) entry which is preliminary data.</text>
</comment>
<evidence type="ECO:0000313" key="6">
    <source>
        <dbReference type="EMBL" id="KAG5543553.1"/>
    </source>
</evidence>
<dbReference type="InterPro" id="IPR001128">
    <property type="entry name" value="Cyt_P450"/>
</dbReference>
<dbReference type="SUPFAM" id="SSF48264">
    <property type="entry name" value="Cytochrome P450"/>
    <property type="match status" value="1"/>
</dbReference>
<keyword evidence="3" id="KW-0560">Oxidoreductase</keyword>
<evidence type="ECO:0008006" key="8">
    <source>
        <dbReference type="Google" id="ProtNLM"/>
    </source>
</evidence>
<evidence type="ECO:0000256" key="5">
    <source>
        <dbReference type="ARBA" id="ARBA00023033"/>
    </source>
</evidence>
<keyword evidence="4" id="KW-0408">Iron</keyword>
<evidence type="ECO:0000256" key="1">
    <source>
        <dbReference type="ARBA" id="ARBA00022617"/>
    </source>
</evidence>
<dbReference type="Pfam" id="PF00067">
    <property type="entry name" value="p450"/>
    <property type="match status" value="1"/>
</dbReference>
<keyword evidence="2" id="KW-0479">Metal-binding</keyword>
<evidence type="ECO:0000313" key="7">
    <source>
        <dbReference type="Proteomes" id="UP000823749"/>
    </source>
</evidence>
<protein>
    <recommendedName>
        <fullName evidence="8">Cytochrome P450</fullName>
    </recommendedName>
</protein>
<name>A0AAV6JTR1_9ERIC</name>
<organism evidence="6 7">
    <name type="scientific">Rhododendron griersonianum</name>
    <dbReference type="NCBI Taxonomy" id="479676"/>
    <lineage>
        <taxon>Eukaryota</taxon>
        <taxon>Viridiplantae</taxon>
        <taxon>Streptophyta</taxon>
        <taxon>Embryophyta</taxon>
        <taxon>Tracheophyta</taxon>
        <taxon>Spermatophyta</taxon>
        <taxon>Magnoliopsida</taxon>
        <taxon>eudicotyledons</taxon>
        <taxon>Gunneridae</taxon>
        <taxon>Pentapetalae</taxon>
        <taxon>asterids</taxon>
        <taxon>Ericales</taxon>
        <taxon>Ericaceae</taxon>
        <taxon>Ericoideae</taxon>
        <taxon>Rhodoreae</taxon>
        <taxon>Rhododendron</taxon>
    </lineage>
</organism>
<dbReference type="EMBL" id="JACTNZ010000006">
    <property type="protein sequence ID" value="KAG5543553.1"/>
    <property type="molecule type" value="Genomic_DNA"/>
</dbReference>
<dbReference type="Gene3D" id="1.10.630.10">
    <property type="entry name" value="Cytochrome P450"/>
    <property type="match status" value="1"/>
</dbReference>
<dbReference type="GO" id="GO:0016705">
    <property type="term" value="F:oxidoreductase activity, acting on paired donors, with incorporation or reduction of molecular oxygen"/>
    <property type="evidence" value="ECO:0007669"/>
    <property type="project" value="InterPro"/>
</dbReference>
<evidence type="ECO:0000256" key="3">
    <source>
        <dbReference type="ARBA" id="ARBA00023002"/>
    </source>
</evidence>
<keyword evidence="7" id="KW-1185">Reference proteome</keyword>
<evidence type="ECO:0000256" key="2">
    <source>
        <dbReference type="ARBA" id="ARBA00022723"/>
    </source>
</evidence>
<dbReference type="GO" id="GO:0005506">
    <property type="term" value="F:iron ion binding"/>
    <property type="evidence" value="ECO:0007669"/>
    <property type="project" value="InterPro"/>
</dbReference>
<keyword evidence="1" id="KW-0349">Heme</keyword>
<dbReference type="InterPro" id="IPR036396">
    <property type="entry name" value="Cyt_P450_sf"/>
</dbReference>